<evidence type="ECO:0000313" key="8">
    <source>
        <dbReference type="Proteomes" id="UP000075243"/>
    </source>
</evidence>
<dbReference type="PROSITE" id="PS50066">
    <property type="entry name" value="MADS_BOX_2"/>
    <property type="match status" value="1"/>
</dbReference>
<dbReference type="GO" id="GO:0046983">
    <property type="term" value="F:protein dimerization activity"/>
    <property type="evidence" value="ECO:0007669"/>
    <property type="project" value="InterPro"/>
</dbReference>
<evidence type="ECO:0000256" key="5">
    <source>
        <dbReference type="ARBA" id="ARBA00023242"/>
    </source>
</evidence>
<dbReference type="Pfam" id="PF00319">
    <property type="entry name" value="SRF-TF"/>
    <property type="match status" value="1"/>
</dbReference>
<keyword evidence="3" id="KW-0238">DNA-binding</keyword>
<evidence type="ECO:0000259" key="6">
    <source>
        <dbReference type="PROSITE" id="PS50066"/>
    </source>
</evidence>
<dbReference type="GO" id="GO:0000978">
    <property type="term" value="F:RNA polymerase II cis-regulatory region sequence-specific DNA binding"/>
    <property type="evidence" value="ECO:0007669"/>
    <property type="project" value="TreeGrafter"/>
</dbReference>
<proteinExistence type="predicted"/>
<dbReference type="GO" id="GO:0005634">
    <property type="term" value="C:nucleus"/>
    <property type="evidence" value="ECO:0007669"/>
    <property type="project" value="UniProtKB-SubCell"/>
</dbReference>
<dbReference type="PRINTS" id="PR00404">
    <property type="entry name" value="MADSDOMAIN"/>
</dbReference>
<dbReference type="Gene3D" id="3.40.1810.10">
    <property type="entry name" value="Transcription factor, MADS-box"/>
    <property type="match status" value="1"/>
</dbReference>
<dbReference type="PANTHER" id="PTHR11945:SF448">
    <property type="entry name" value="MADS-BOX TRANSCRIPTION FACTOR FAMILY PROTEIN"/>
    <property type="match status" value="1"/>
</dbReference>
<name>A0A151RPU2_CAJCA</name>
<keyword evidence="2" id="KW-0805">Transcription regulation</keyword>
<protein>
    <submittedName>
        <fullName evidence="7">Agamous-like MADS-box protein AGL62</fullName>
    </submittedName>
</protein>
<feature type="domain" description="MADS-box" evidence="6">
    <location>
        <begin position="10"/>
        <end position="70"/>
    </location>
</feature>
<dbReference type="Gramene" id="C.cajan_34534.t">
    <property type="protein sequence ID" value="C.cajan_34534.t"/>
    <property type="gene ID" value="C.cajan_34534"/>
</dbReference>
<accession>A0A151RPU2</accession>
<dbReference type="SUPFAM" id="SSF55455">
    <property type="entry name" value="SRF-like"/>
    <property type="match status" value="1"/>
</dbReference>
<dbReference type="Proteomes" id="UP000075243">
    <property type="component" value="Unassembled WGS sequence"/>
</dbReference>
<keyword evidence="5" id="KW-0539">Nucleus</keyword>
<dbReference type="InterPro" id="IPR036879">
    <property type="entry name" value="TF_MADSbox_sf"/>
</dbReference>
<evidence type="ECO:0000256" key="3">
    <source>
        <dbReference type="ARBA" id="ARBA00023125"/>
    </source>
</evidence>
<sequence>MASGGTTSSRKRRSTEIKEVKQKNKRHATFCKRKQGLFNKLTELSLLCDVKTALIIISPSDMLYSCGYPDADAVLRRYLGVGGSLQRNHCVKTHARVKCESLRVEYEATQNLLKAETKRLQAMTKAQTDSCFDPWWNLPTEGMSLESLQTFKASLESLKLNLVAAVQEKQLFTSVSPTSHVLVPPPQLPNMS</sequence>
<dbReference type="EMBL" id="KQ483622">
    <property type="protein sequence ID" value="KYP44543.1"/>
    <property type="molecule type" value="Genomic_DNA"/>
</dbReference>
<evidence type="ECO:0000256" key="4">
    <source>
        <dbReference type="ARBA" id="ARBA00023163"/>
    </source>
</evidence>
<evidence type="ECO:0000256" key="2">
    <source>
        <dbReference type="ARBA" id="ARBA00023015"/>
    </source>
</evidence>
<dbReference type="AlphaFoldDB" id="A0A151RPU2"/>
<dbReference type="InterPro" id="IPR002100">
    <property type="entry name" value="TF_MADSbox"/>
</dbReference>
<dbReference type="PANTHER" id="PTHR11945">
    <property type="entry name" value="MADS BOX PROTEIN"/>
    <property type="match status" value="1"/>
</dbReference>
<gene>
    <name evidence="7" type="ORF">KK1_033944</name>
</gene>
<dbReference type="STRING" id="3821.A0A151RPU2"/>
<dbReference type="OMA" id="THARVKC"/>
<evidence type="ECO:0000313" key="7">
    <source>
        <dbReference type="EMBL" id="KYP44543.1"/>
    </source>
</evidence>
<comment type="subcellular location">
    <subcellularLocation>
        <location evidence="1">Nucleus</location>
    </subcellularLocation>
</comment>
<reference evidence="7" key="1">
    <citation type="journal article" date="2012" name="Nat. Biotechnol.">
        <title>Draft genome sequence of pigeonpea (Cajanus cajan), an orphan legume crop of resource-poor farmers.</title>
        <authorList>
            <person name="Varshney R.K."/>
            <person name="Chen W."/>
            <person name="Li Y."/>
            <person name="Bharti A.K."/>
            <person name="Saxena R.K."/>
            <person name="Schlueter J.A."/>
            <person name="Donoghue M.T."/>
            <person name="Azam S."/>
            <person name="Fan G."/>
            <person name="Whaley A.M."/>
            <person name="Farmer A.D."/>
            <person name="Sheridan J."/>
            <person name="Iwata A."/>
            <person name="Tuteja R."/>
            <person name="Penmetsa R.V."/>
            <person name="Wu W."/>
            <person name="Upadhyaya H.D."/>
            <person name="Yang S.P."/>
            <person name="Shah T."/>
            <person name="Saxena K.B."/>
            <person name="Michael T."/>
            <person name="McCombie W.R."/>
            <person name="Yang B."/>
            <person name="Zhang G."/>
            <person name="Yang H."/>
            <person name="Wang J."/>
            <person name="Spillane C."/>
            <person name="Cook D.R."/>
            <person name="May G.D."/>
            <person name="Xu X."/>
            <person name="Jackson S.A."/>
        </authorList>
    </citation>
    <scope>NUCLEOTIDE SEQUENCE [LARGE SCALE GENOMIC DNA]</scope>
</reference>
<evidence type="ECO:0000256" key="1">
    <source>
        <dbReference type="ARBA" id="ARBA00004123"/>
    </source>
</evidence>
<keyword evidence="4" id="KW-0804">Transcription</keyword>
<dbReference type="SMART" id="SM00432">
    <property type="entry name" value="MADS"/>
    <property type="match status" value="1"/>
</dbReference>
<dbReference type="GO" id="GO:0000981">
    <property type="term" value="F:DNA-binding transcription factor activity, RNA polymerase II-specific"/>
    <property type="evidence" value="ECO:0007669"/>
    <property type="project" value="TreeGrafter"/>
</dbReference>
<keyword evidence="8" id="KW-1185">Reference proteome</keyword>
<organism evidence="7 8">
    <name type="scientific">Cajanus cajan</name>
    <name type="common">Pigeon pea</name>
    <name type="synonym">Cajanus indicus</name>
    <dbReference type="NCBI Taxonomy" id="3821"/>
    <lineage>
        <taxon>Eukaryota</taxon>
        <taxon>Viridiplantae</taxon>
        <taxon>Streptophyta</taxon>
        <taxon>Embryophyta</taxon>
        <taxon>Tracheophyta</taxon>
        <taxon>Spermatophyta</taxon>
        <taxon>Magnoliopsida</taxon>
        <taxon>eudicotyledons</taxon>
        <taxon>Gunneridae</taxon>
        <taxon>Pentapetalae</taxon>
        <taxon>rosids</taxon>
        <taxon>fabids</taxon>
        <taxon>Fabales</taxon>
        <taxon>Fabaceae</taxon>
        <taxon>Papilionoideae</taxon>
        <taxon>50 kb inversion clade</taxon>
        <taxon>NPAAA clade</taxon>
        <taxon>indigoferoid/millettioid clade</taxon>
        <taxon>Phaseoleae</taxon>
        <taxon>Cajanus</taxon>
    </lineage>
</organism>